<dbReference type="Proteomes" id="UP000324222">
    <property type="component" value="Unassembled WGS sequence"/>
</dbReference>
<proteinExistence type="predicted"/>
<evidence type="ECO:0000313" key="3">
    <source>
        <dbReference type="Proteomes" id="UP000324222"/>
    </source>
</evidence>
<evidence type="ECO:0000256" key="1">
    <source>
        <dbReference type="SAM" id="MobiDB-lite"/>
    </source>
</evidence>
<feature type="region of interest" description="Disordered" evidence="1">
    <location>
        <begin position="101"/>
        <end position="130"/>
    </location>
</feature>
<name>A0A5B7E409_PORTR</name>
<evidence type="ECO:0000313" key="2">
    <source>
        <dbReference type="EMBL" id="MPC28159.1"/>
    </source>
</evidence>
<accession>A0A5B7E409</accession>
<feature type="region of interest" description="Disordered" evidence="1">
    <location>
        <begin position="1"/>
        <end position="86"/>
    </location>
</feature>
<dbReference type="EMBL" id="VSRR010001865">
    <property type="protein sequence ID" value="MPC28159.1"/>
    <property type="molecule type" value="Genomic_DNA"/>
</dbReference>
<sequence length="130" mass="12916">MPSPGTVPGTVTRTELGKQGGTVATPSAEITAGASAQAGARDDDTSLESPGAETGGTEIGAEMGAAGVGTEVDTTTVDTMGPEDIADVSDKPLLQAVRSAIPNPAAPPVETGPEAAEGPREINKILRDQH</sequence>
<protein>
    <submittedName>
        <fullName evidence="2">Uncharacterized protein</fullName>
    </submittedName>
</protein>
<feature type="compositionally biased region" description="Basic and acidic residues" evidence="1">
    <location>
        <begin position="117"/>
        <end position="130"/>
    </location>
</feature>
<feature type="compositionally biased region" description="Low complexity" evidence="1">
    <location>
        <begin position="59"/>
        <end position="79"/>
    </location>
</feature>
<comment type="caution">
    <text evidence="2">The sequence shown here is derived from an EMBL/GenBank/DDBJ whole genome shotgun (WGS) entry which is preliminary data.</text>
</comment>
<reference evidence="2 3" key="1">
    <citation type="submission" date="2019-05" db="EMBL/GenBank/DDBJ databases">
        <title>Another draft genome of Portunus trituberculatus and its Hox gene families provides insights of decapod evolution.</title>
        <authorList>
            <person name="Jeong J.-H."/>
            <person name="Song I."/>
            <person name="Kim S."/>
            <person name="Choi T."/>
            <person name="Kim D."/>
            <person name="Ryu S."/>
            <person name="Kim W."/>
        </authorList>
    </citation>
    <scope>NUCLEOTIDE SEQUENCE [LARGE SCALE GENOMIC DNA]</scope>
    <source>
        <tissue evidence="2">Muscle</tissue>
    </source>
</reference>
<organism evidence="2 3">
    <name type="scientific">Portunus trituberculatus</name>
    <name type="common">Swimming crab</name>
    <name type="synonym">Neptunus trituberculatus</name>
    <dbReference type="NCBI Taxonomy" id="210409"/>
    <lineage>
        <taxon>Eukaryota</taxon>
        <taxon>Metazoa</taxon>
        <taxon>Ecdysozoa</taxon>
        <taxon>Arthropoda</taxon>
        <taxon>Crustacea</taxon>
        <taxon>Multicrustacea</taxon>
        <taxon>Malacostraca</taxon>
        <taxon>Eumalacostraca</taxon>
        <taxon>Eucarida</taxon>
        <taxon>Decapoda</taxon>
        <taxon>Pleocyemata</taxon>
        <taxon>Brachyura</taxon>
        <taxon>Eubrachyura</taxon>
        <taxon>Portunoidea</taxon>
        <taxon>Portunidae</taxon>
        <taxon>Portuninae</taxon>
        <taxon>Portunus</taxon>
    </lineage>
</organism>
<dbReference type="AlphaFoldDB" id="A0A5B7E409"/>
<keyword evidence="3" id="KW-1185">Reference proteome</keyword>
<gene>
    <name evidence="2" type="ORF">E2C01_021353</name>
</gene>